<dbReference type="Pfam" id="PF14530">
    <property type="entry name" value="DUF4439"/>
    <property type="match status" value="1"/>
</dbReference>
<comment type="caution">
    <text evidence="2">The sequence shown here is derived from an EMBL/GenBank/DDBJ whole genome shotgun (WGS) entry which is preliminary data.</text>
</comment>
<evidence type="ECO:0000313" key="2">
    <source>
        <dbReference type="EMBL" id="MBE7323337.1"/>
    </source>
</evidence>
<dbReference type="Proteomes" id="UP000756387">
    <property type="component" value="Unassembled WGS sequence"/>
</dbReference>
<protein>
    <submittedName>
        <fullName evidence="2">Ferritin-like domain-containing protein</fullName>
    </submittedName>
</protein>
<dbReference type="InterPro" id="IPR009078">
    <property type="entry name" value="Ferritin-like_SF"/>
</dbReference>
<dbReference type="SUPFAM" id="SSF47240">
    <property type="entry name" value="Ferritin-like"/>
    <property type="match status" value="1"/>
</dbReference>
<dbReference type="InterPro" id="IPR029447">
    <property type="entry name" value="DUF4439"/>
</dbReference>
<reference evidence="2 3" key="1">
    <citation type="submission" date="2020-10" db="EMBL/GenBank/DDBJ databases">
        <title>Nocardioides sp. isolated from sludge.</title>
        <authorList>
            <person name="Zhang X."/>
        </authorList>
    </citation>
    <scope>NUCLEOTIDE SEQUENCE [LARGE SCALE GENOMIC DNA]</scope>
    <source>
        <strain evidence="2 3">Y6</strain>
    </source>
</reference>
<gene>
    <name evidence="2" type="ORF">IEQ44_01545</name>
</gene>
<sequence length="154" mass="15945">MTTDAPTLESSVPALQEALAAEHAAVHLLGHLGGVVSARTDPAQHLLLRAGHVRHRTLRDRLVEALRSVGATPTPAEAAYSLPTGSDATSVRTAVVDLEERCAQTYALLVASTTGELRATAMEALVAAGRAQVAWGAPPTPFPGAPELLDASRS</sequence>
<feature type="domain" description="DUF4439" evidence="1">
    <location>
        <begin position="14"/>
        <end position="147"/>
    </location>
</feature>
<name>A0ABR9RP40_9ACTN</name>
<organism evidence="2 3">
    <name type="scientific">Nocardioides malaquae</name>
    <dbReference type="NCBI Taxonomy" id="2773426"/>
    <lineage>
        <taxon>Bacteria</taxon>
        <taxon>Bacillati</taxon>
        <taxon>Actinomycetota</taxon>
        <taxon>Actinomycetes</taxon>
        <taxon>Propionibacteriales</taxon>
        <taxon>Nocardioidaceae</taxon>
        <taxon>Nocardioides</taxon>
    </lineage>
</organism>
<evidence type="ECO:0000313" key="3">
    <source>
        <dbReference type="Proteomes" id="UP000756387"/>
    </source>
</evidence>
<dbReference type="Gene3D" id="1.20.1260.10">
    <property type="match status" value="1"/>
</dbReference>
<dbReference type="InterPro" id="IPR012347">
    <property type="entry name" value="Ferritin-like"/>
</dbReference>
<keyword evidence="3" id="KW-1185">Reference proteome</keyword>
<evidence type="ECO:0000259" key="1">
    <source>
        <dbReference type="Pfam" id="PF14530"/>
    </source>
</evidence>
<accession>A0ABR9RP40</accession>
<dbReference type="EMBL" id="JADCSA010000001">
    <property type="protein sequence ID" value="MBE7323337.1"/>
    <property type="molecule type" value="Genomic_DNA"/>
</dbReference>
<dbReference type="RefSeq" id="WP_193636644.1">
    <property type="nucleotide sequence ID" value="NZ_JADCSA010000001.1"/>
</dbReference>
<proteinExistence type="predicted"/>